<dbReference type="InterPro" id="IPR035979">
    <property type="entry name" value="RBD_domain_sf"/>
</dbReference>
<keyword evidence="6" id="KW-1185">Reference proteome</keyword>
<reference evidence="5 6" key="1">
    <citation type="submission" date="2024-02" db="EMBL/GenBank/DDBJ databases">
        <authorList>
            <person name="Chen Y."/>
            <person name="Shah S."/>
            <person name="Dougan E. K."/>
            <person name="Thang M."/>
            <person name="Chan C."/>
        </authorList>
    </citation>
    <scope>NUCLEOTIDE SEQUENCE [LARGE SCALE GENOMIC DNA]</scope>
</reference>
<evidence type="ECO:0000256" key="2">
    <source>
        <dbReference type="PROSITE-ProRule" id="PRU00176"/>
    </source>
</evidence>
<dbReference type="InterPro" id="IPR050502">
    <property type="entry name" value="Euk_RNA-bind_prot"/>
</dbReference>
<feature type="region of interest" description="Disordered" evidence="3">
    <location>
        <begin position="212"/>
        <end position="246"/>
    </location>
</feature>
<dbReference type="SUPFAM" id="SSF54928">
    <property type="entry name" value="RNA-binding domain, RBD"/>
    <property type="match status" value="2"/>
</dbReference>
<protein>
    <recommendedName>
        <fullName evidence="4">RRM domain-containing protein</fullName>
    </recommendedName>
</protein>
<dbReference type="InterPro" id="IPR000504">
    <property type="entry name" value="RRM_dom"/>
</dbReference>
<dbReference type="Proteomes" id="UP001642484">
    <property type="component" value="Unassembled WGS sequence"/>
</dbReference>
<proteinExistence type="predicted"/>
<feature type="compositionally biased region" description="Basic residues" evidence="3">
    <location>
        <begin position="116"/>
        <end position="129"/>
    </location>
</feature>
<feature type="domain" description="RRM" evidence="4">
    <location>
        <begin position="450"/>
        <end position="527"/>
    </location>
</feature>
<feature type="region of interest" description="Disordered" evidence="3">
    <location>
        <begin position="329"/>
        <end position="349"/>
    </location>
</feature>
<feature type="domain" description="RRM" evidence="4">
    <location>
        <begin position="354"/>
        <end position="431"/>
    </location>
</feature>
<feature type="region of interest" description="Disordered" evidence="3">
    <location>
        <begin position="1"/>
        <end position="159"/>
    </location>
</feature>
<feature type="compositionally biased region" description="Low complexity" evidence="3">
    <location>
        <begin position="57"/>
        <end position="69"/>
    </location>
</feature>
<name>A0ABP0MJQ6_9DINO</name>
<accession>A0ABP0MJQ6</accession>
<dbReference type="PANTHER" id="PTHR48025">
    <property type="entry name" value="OS02G0815200 PROTEIN"/>
    <property type="match status" value="1"/>
</dbReference>
<sequence>SSQPPQTSTVQPTVHSMPAARPSPPRRGPALRNGRRSKADDYSDAYSDYYSDEYTRSGRSSSVSSRTFSIGDLSRSSSRRSSRRSAKDGRPRSVAGSEDYHELKDYMRRSPPRLGRVSRRPSRSRRRVEKPRAKEKPLKRKRVELLPNKAVESSTNEVQRVRLECRRAKELARKAQAECLEAKEESRRAKEESERVKEQIRVWTTQHWQASEENWDDGWESEWPRPDEAKWGRSHPKASLISAPERRRTSEKAAWWHGEASWASHAEAWARGEARGLMPRPTPKLTNAEVRHRAQSGQAQPEGAKEMRMLVKNIKTTKLRREFQKRMNGHFGGYKKDRDERRAGRASRKTTDPYSVLFAHLSRRVPEEYLKSLFSEVGHVESFELWKGPDGQSVGRGKVTYSSTAHAAMAVKQLSGWYVHGRTMRVCLWRPVSEECGEYYQENKPPEKPCSVTFSNCNAVSTEGFLRWLFSKAGTVLCFALQRSDDGKSLGWGSCTFDSKSAAERAVQRFNGAWVDNRQIHLEVDLKPPKSFRPCVFFHNVSWTTSAFELRKRLEQYGTLEEFELRVKPNGRSLGMGTCRFSSTKEAKAAIAAMDGHMMKGRRLYVCRYDPIGAGRIQARRPWENCPPEVKEEIKSEDEEDGKKTNATAA</sequence>
<keyword evidence="1 2" id="KW-0694">RNA-binding</keyword>
<feature type="domain" description="RRM" evidence="4">
    <location>
        <begin position="534"/>
        <end position="611"/>
    </location>
</feature>
<feature type="compositionally biased region" description="Polar residues" evidence="3">
    <location>
        <begin position="1"/>
        <end position="14"/>
    </location>
</feature>
<feature type="compositionally biased region" description="Basic and acidic residues" evidence="3">
    <location>
        <begin position="334"/>
        <end position="343"/>
    </location>
</feature>
<evidence type="ECO:0000259" key="4">
    <source>
        <dbReference type="PROSITE" id="PS50102"/>
    </source>
</evidence>
<feature type="compositionally biased region" description="Basic and acidic residues" evidence="3">
    <location>
        <begin position="222"/>
        <end position="231"/>
    </location>
</feature>
<comment type="caution">
    <text evidence="5">The sequence shown here is derived from an EMBL/GenBank/DDBJ whole genome shotgun (WGS) entry which is preliminary data.</text>
</comment>
<feature type="non-terminal residue" evidence="5">
    <location>
        <position position="1"/>
    </location>
</feature>
<organism evidence="5 6">
    <name type="scientific">Durusdinium trenchii</name>
    <dbReference type="NCBI Taxonomy" id="1381693"/>
    <lineage>
        <taxon>Eukaryota</taxon>
        <taxon>Sar</taxon>
        <taxon>Alveolata</taxon>
        <taxon>Dinophyceae</taxon>
        <taxon>Suessiales</taxon>
        <taxon>Symbiodiniaceae</taxon>
        <taxon>Durusdinium</taxon>
    </lineage>
</organism>
<dbReference type="PANTHER" id="PTHR48025:SF1">
    <property type="entry name" value="RRM DOMAIN-CONTAINING PROTEIN"/>
    <property type="match status" value="1"/>
</dbReference>
<feature type="compositionally biased region" description="Basic and acidic residues" evidence="3">
    <location>
        <begin position="98"/>
        <end position="108"/>
    </location>
</feature>
<dbReference type="PROSITE" id="PS50102">
    <property type="entry name" value="RRM"/>
    <property type="match status" value="3"/>
</dbReference>
<feature type="region of interest" description="Disordered" evidence="3">
    <location>
        <begin position="623"/>
        <end position="650"/>
    </location>
</feature>
<dbReference type="EMBL" id="CAXAMN010017680">
    <property type="protein sequence ID" value="CAK9050944.1"/>
    <property type="molecule type" value="Genomic_DNA"/>
</dbReference>
<gene>
    <name evidence="5" type="ORF">CCMP2556_LOCUS25920</name>
</gene>
<dbReference type="InterPro" id="IPR012677">
    <property type="entry name" value="Nucleotide-bd_a/b_plait_sf"/>
</dbReference>
<evidence type="ECO:0000313" key="5">
    <source>
        <dbReference type="EMBL" id="CAK9050944.1"/>
    </source>
</evidence>
<dbReference type="CDD" id="cd00590">
    <property type="entry name" value="RRM_SF"/>
    <property type="match status" value="3"/>
</dbReference>
<dbReference type="SMART" id="SM00360">
    <property type="entry name" value="RRM"/>
    <property type="match status" value="3"/>
</dbReference>
<evidence type="ECO:0000256" key="3">
    <source>
        <dbReference type="SAM" id="MobiDB-lite"/>
    </source>
</evidence>
<dbReference type="Pfam" id="PF00076">
    <property type="entry name" value="RRM_1"/>
    <property type="match status" value="3"/>
</dbReference>
<evidence type="ECO:0000256" key="1">
    <source>
        <dbReference type="ARBA" id="ARBA00022884"/>
    </source>
</evidence>
<dbReference type="Gene3D" id="3.30.70.330">
    <property type="match status" value="3"/>
</dbReference>
<evidence type="ECO:0000313" key="6">
    <source>
        <dbReference type="Proteomes" id="UP001642484"/>
    </source>
</evidence>